<keyword evidence="2 7" id="KW-0812">Transmembrane</keyword>
<dbReference type="AlphaFoldDB" id="A0A9N9UDV9"/>
<evidence type="ECO:0000256" key="7">
    <source>
        <dbReference type="SAM" id="Phobius"/>
    </source>
</evidence>
<feature type="domain" description="Rhodopsin" evidence="8">
    <location>
        <begin position="26"/>
        <end position="266"/>
    </location>
</feature>
<gene>
    <name evidence="9" type="ORF">CBYS24578_00016506</name>
</gene>
<comment type="similarity">
    <text evidence="5">Belongs to the SAT4 family.</text>
</comment>
<proteinExistence type="inferred from homology"/>
<name>A0A9N9UDV9_9HYPO</name>
<dbReference type="InterPro" id="IPR049326">
    <property type="entry name" value="Rhodopsin_dom_fungi"/>
</dbReference>
<evidence type="ECO:0000256" key="4">
    <source>
        <dbReference type="ARBA" id="ARBA00023136"/>
    </source>
</evidence>
<dbReference type="Pfam" id="PF20684">
    <property type="entry name" value="Fung_rhodopsin"/>
    <property type="match status" value="1"/>
</dbReference>
<feature type="transmembrane region" description="Helical" evidence="7">
    <location>
        <begin position="204"/>
        <end position="221"/>
    </location>
</feature>
<evidence type="ECO:0000259" key="8">
    <source>
        <dbReference type="Pfam" id="PF20684"/>
    </source>
</evidence>
<dbReference type="InterPro" id="IPR052337">
    <property type="entry name" value="SAT4-like"/>
</dbReference>
<feature type="region of interest" description="Disordered" evidence="6">
    <location>
        <begin position="311"/>
        <end position="354"/>
    </location>
</feature>
<comment type="caution">
    <text evidence="9">The sequence shown here is derived from an EMBL/GenBank/DDBJ whole genome shotgun (WGS) entry which is preliminary data.</text>
</comment>
<feature type="transmembrane region" description="Helical" evidence="7">
    <location>
        <begin position="241"/>
        <end position="261"/>
    </location>
</feature>
<evidence type="ECO:0000256" key="6">
    <source>
        <dbReference type="SAM" id="MobiDB-lite"/>
    </source>
</evidence>
<dbReference type="PANTHER" id="PTHR33048:SF155">
    <property type="entry name" value="INTEGRAL MEMBRANE PROTEIN"/>
    <property type="match status" value="1"/>
</dbReference>
<keyword evidence="10" id="KW-1185">Reference proteome</keyword>
<feature type="transmembrane region" description="Helical" evidence="7">
    <location>
        <begin position="85"/>
        <end position="109"/>
    </location>
</feature>
<comment type="subcellular location">
    <subcellularLocation>
        <location evidence="1">Membrane</location>
        <topology evidence="1">Multi-pass membrane protein</topology>
    </subcellularLocation>
</comment>
<reference evidence="9 10" key="2">
    <citation type="submission" date="2021-10" db="EMBL/GenBank/DDBJ databases">
        <authorList>
            <person name="Piombo E."/>
        </authorList>
    </citation>
    <scope>NUCLEOTIDE SEQUENCE [LARGE SCALE GENOMIC DNA]</scope>
</reference>
<sequence>MEDDKGPAIKAACLTLWTLGTVFVCLRLFTRKHIRKNVQVDDYLIILATVSVWMGERCDGHRSGCTRKRTHTNTLTLEQQGNAKFYTILSFPFGVLSFTIPKLAVATLLTRLLNPSRVHHACLWGLAWLCLISVSICIIILFTQCTPAAFMWGGAPEGKCISPWVLIDFSIYTGAISAFTDLCLAIYPAVILWGLQINIRKKTALSVALGIGSISCGVAIYKSTRLDSLASPDFIYDTADLVIWTAAEATSTVIACCIPILQPLVEMLFGRRILSGSSSSSKNYDYHNDRCGRHGGMELSKIGRSGIQHTVTSHPIGTRSGDPDLDSQESILPKDGKGTDGQNPKMHSRHIKRTDVITVTYGDRATIDTEQKEQSATTAM</sequence>
<dbReference type="Proteomes" id="UP000754883">
    <property type="component" value="Unassembled WGS sequence"/>
</dbReference>
<feature type="transmembrane region" description="Helical" evidence="7">
    <location>
        <begin position="171"/>
        <end position="192"/>
    </location>
</feature>
<evidence type="ECO:0000313" key="10">
    <source>
        <dbReference type="Proteomes" id="UP000754883"/>
    </source>
</evidence>
<protein>
    <recommendedName>
        <fullName evidence="8">Rhodopsin domain-containing protein</fullName>
    </recommendedName>
</protein>
<evidence type="ECO:0000256" key="5">
    <source>
        <dbReference type="ARBA" id="ARBA00038359"/>
    </source>
</evidence>
<dbReference type="PANTHER" id="PTHR33048">
    <property type="entry name" value="PTH11-LIKE INTEGRAL MEMBRANE PROTEIN (AFU_ORTHOLOGUE AFUA_5G11245)"/>
    <property type="match status" value="1"/>
</dbReference>
<evidence type="ECO:0000313" key="9">
    <source>
        <dbReference type="EMBL" id="CAG9988278.1"/>
    </source>
</evidence>
<reference evidence="10" key="1">
    <citation type="submission" date="2019-06" db="EMBL/GenBank/DDBJ databases">
        <authorList>
            <person name="Broberg M."/>
        </authorList>
    </citation>
    <scope>NUCLEOTIDE SEQUENCE [LARGE SCALE GENOMIC DNA]</scope>
</reference>
<accession>A0A9N9UDV9</accession>
<dbReference type="EMBL" id="CABFNO020001448">
    <property type="protein sequence ID" value="CAG9988278.1"/>
    <property type="molecule type" value="Genomic_DNA"/>
</dbReference>
<evidence type="ECO:0000256" key="2">
    <source>
        <dbReference type="ARBA" id="ARBA00022692"/>
    </source>
</evidence>
<keyword evidence="4 7" id="KW-0472">Membrane</keyword>
<feature type="transmembrane region" description="Helical" evidence="7">
    <location>
        <begin position="121"/>
        <end position="142"/>
    </location>
</feature>
<feature type="transmembrane region" description="Helical" evidence="7">
    <location>
        <begin position="12"/>
        <end position="30"/>
    </location>
</feature>
<dbReference type="GO" id="GO:0016020">
    <property type="term" value="C:membrane"/>
    <property type="evidence" value="ECO:0007669"/>
    <property type="project" value="UniProtKB-SubCell"/>
</dbReference>
<evidence type="ECO:0000256" key="3">
    <source>
        <dbReference type="ARBA" id="ARBA00022989"/>
    </source>
</evidence>
<organism evidence="9 10">
    <name type="scientific">Clonostachys byssicola</name>
    <dbReference type="NCBI Taxonomy" id="160290"/>
    <lineage>
        <taxon>Eukaryota</taxon>
        <taxon>Fungi</taxon>
        <taxon>Dikarya</taxon>
        <taxon>Ascomycota</taxon>
        <taxon>Pezizomycotina</taxon>
        <taxon>Sordariomycetes</taxon>
        <taxon>Hypocreomycetidae</taxon>
        <taxon>Hypocreales</taxon>
        <taxon>Bionectriaceae</taxon>
        <taxon>Clonostachys</taxon>
    </lineage>
</organism>
<dbReference type="OrthoDB" id="5429740at2759"/>
<keyword evidence="3 7" id="KW-1133">Transmembrane helix</keyword>
<evidence type="ECO:0000256" key="1">
    <source>
        <dbReference type="ARBA" id="ARBA00004141"/>
    </source>
</evidence>